<dbReference type="GO" id="GO:0044659">
    <property type="term" value="P:viral release from host cell by cytolysis"/>
    <property type="evidence" value="ECO:0007669"/>
    <property type="project" value="InterPro"/>
</dbReference>
<keyword evidence="6" id="KW-1185">Reference proteome</keyword>
<evidence type="ECO:0000313" key="6">
    <source>
        <dbReference type="Proteomes" id="UP000240663"/>
    </source>
</evidence>
<sequence>MDKFIQLLALMLAEAKDPATLLKRILTIFVTVLMYLSIAHTSEIVSFLRVFSTNSVIEDMQTQRVTSFPTVAREKSMILFSQTEADAVFVVKYKPDGINDYQNIIAWEGKSQLDKADMEDKPVNKASQLYKRQLEGSNYSINNEVKVIRYNGADIPALRAITFNYIYTCPYFNLNNIYAGYIGIAYTELPVPRGEIAMFEDYLSRLCSAQQRYLGRAI</sequence>
<keyword evidence="4" id="KW-0812">Transmembrane</keyword>
<evidence type="ECO:0000256" key="1">
    <source>
        <dbReference type="ARBA" id="ARBA00022612"/>
    </source>
</evidence>
<keyword evidence="1 4" id="KW-1188">Viral release from host cell</keyword>
<protein>
    <recommendedName>
        <fullName evidence="4">Holin</fullName>
    </recommendedName>
</protein>
<comment type="domain">
    <text evidence="4">The C-terminus serves, in association with the antiholin, as a DNA sensor for lysis inhibition under superinfection conditions.</text>
</comment>
<dbReference type="GO" id="GO:0020002">
    <property type="term" value="C:host cell plasma membrane"/>
    <property type="evidence" value="ECO:0007669"/>
    <property type="project" value="UniProtKB-SubCell"/>
</dbReference>
<evidence type="ECO:0000313" key="5">
    <source>
        <dbReference type="EMBL" id="ATS94013.1"/>
    </source>
</evidence>
<accession>A0A2D2W715</accession>
<dbReference type="Proteomes" id="UP000240663">
    <property type="component" value="Segment"/>
</dbReference>
<dbReference type="GO" id="GO:0016020">
    <property type="term" value="C:membrane"/>
    <property type="evidence" value="ECO:0007669"/>
    <property type="project" value="UniProtKB-UniRule"/>
</dbReference>
<keyword evidence="4" id="KW-1133">Transmembrane helix</keyword>
<name>A0A2D2W715_9CAUD</name>
<dbReference type="HAMAP" id="MF_04104">
    <property type="entry name" value="HOLIN_T4"/>
    <property type="match status" value="1"/>
</dbReference>
<reference evidence="5 6" key="1">
    <citation type="submission" date="2017-09" db="EMBL/GenBank/DDBJ databases">
        <title>Complete genome sequence of bacteriophage (DU_PP_V) infecting Pectobacterium spp.</title>
        <authorList>
            <person name="Park T.-H."/>
        </authorList>
    </citation>
    <scope>NUCLEOTIDE SEQUENCE [LARGE SCALE GENOMIC DNA]</scope>
</reference>
<keyword evidence="4" id="KW-1030">Host cell inner membrane</keyword>
<keyword evidence="4" id="KW-0735">Signal-anchor</keyword>
<keyword evidence="4" id="KW-1032">Host cell membrane</keyword>
<evidence type="ECO:0000256" key="4">
    <source>
        <dbReference type="HAMAP-Rule" id="MF_04104"/>
    </source>
</evidence>
<comment type="function">
    <text evidence="4">Accumulates harmlessly in the cytoplasmic membrane until it reaches a critical concentration that triggers the formation of micron-scale pores (holes) causing host cell membrane disruption and endolysin escape into the periplasmic space. Determines the precise timing of host cell lysis. Regulated by specific antiholins that somehow sense superinfections and then delay lysis. Participates with the endolysin and spanin proteins in the sequential events which lead to the programmed host cell lysis releasing the mature viral particles from the host cell.</text>
</comment>
<keyword evidence="2 4" id="KW-0204">Cytolysis</keyword>
<proteinExistence type="inferred from homology"/>
<dbReference type="GO" id="GO:0140911">
    <property type="term" value="F:pore-forming activity"/>
    <property type="evidence" value="ECO:0007669"/>
    <property type="project" value="UniProtKB-UniRule"/>
</dbReference>
<comment type="caution">
    <text evidence="4">Lacks conserved residue(s) required for the propagation of feature annotation.</text>
</comment>
<evidence type="ECO:0000256" key="3">
    <source>
        <dbReference type="ARBA" id="ARBA00023142"/>
    </source>
</evidence>
<dbReference type="Pfam" id="PF11031">
    <property type="entry name" value="Phage_holin_T"/>
    <property type="match status" value="1"/>
</dbReference>
<dbReference type="InterPro" id="IPR020982">
    <property type="entry name" value="Phage_T4_GpT_holin"/>
</dbReference>
<feature type="topological domain" description="Cytoplasmic" evidence="4">
    <location>
        <begin position="1"/>
        <end position="24"/>
    </location>
</feature>
<keyword evidence="4" id="KW-1043">Host membrane</keyword>
<keyword evidence="3 4" id="KW-0578">Host cell lysis by virus</keyword>
<comment type="subunit">
    <text evidence="4">Homomultimer. Heterotetramer composed of 2 holin and 2 antiholin. The holin-antiholin complex binds dsDNA. Interacts (via C-terminus) with antiholin (via C-terminus); this interaction blocks the holin homomultimerization and delays host cell lysis. Interacts (via N-terminus) with the lysis inhibition accessory protein rIII; this interaction stabilizes the holin-antiholin complex thereby resulting in a robust block of the hole formation.</text>
</comment>
<comment type="subcellular location">
    <subcellularLocation>
        <location evidence="4">Host cell inner membrane</location>
        <topology evidence="4">Single-pass type II membrane protein</topology>
        <orientation evidence="4">Periplasmic side</orientation>
    </subcellularLocation>
    <text evidence="4">Classified as a class III holin.</text>
</comment>
<organism evidence="5 6">
    <name type="scientific">Pectobacterium phage DU_PP_V</name>
    <dbReference type="NCBI Taxonomy" id="2041492"/>
    <lineage>
        <taxon>Viruses</taxon>
        <taxon>Duplodnaviria</taxon>
        <taxon>Heunggongvirae</taxon>
        <taxon>Uroviricota</taxon>
        <taxon>Caudoviricetes</taxon>
        <taxon>Demerecviridae</taxon>
        <taxon>Mccorquodalevirinae</taxon>
        <taxon>Hongcheonvirus</taxon>
        <taxon>Hongcheonvirus DUPPV</taxon>
    </lineage>
</organism>
<gene>
    <name evidence="5" type="ORF">P13BB106kb_p029</name>
</gene>
<dbReference type="EMBL" id="MF979564">
    <property type="protein sequence ID" value="ATS94013.1"/>
    <property type="molecule type" value="Genomic_DNA"/>
</dbReference>
<evidence type="ECO:0000256" key="2">
    <source>
        <dbReference type="ARBA" id="ARBA00022852"/>
    </source>
</evidence>
<feature type="topological domain" description="Periplasmic" evidence="4">
    <location>
        <begin position="40"/>
        <end position="218"/>
    </location>
</feature>
<comment type="similarity">
    <text evidence="4">Belongs to the T4likevirus holin family.</text>
</comment>
<keyword evidence="4" id="KW-0472">Membrane</keyword>